<feature type="domain" description="Thioredoxin" evidence="8">
    <location>
        <begin position="19"/>
        <end position="177"/>
    </location>
</feature>
<dbReference type="InterPro" id="IPR013766">
    <property type="entry name" value="Thioredoxin_domain"/>
</dbReference>
<dbReference type="RefSeq" id="XP_025364550.1">
    <property type="nucleotide sequence ID" value="XM_025508931.1"/>
</dbReference>
<dbReference type="Proteomes" id="UP000245884">
    <property type="component" value="Unassembled WGS sequence"/>
</dbReference>
<dbReference type="PANTHER" id="PTHR10430:SF39">
    <property type="entry name" value="PEROXISOMAL MEMBRANE ASSOCIATED PROTEIN 20"/>
    <property type="match status" value="1"/>
</dbReference>
<proteinExistence type="inferred from homology"/>
<evidence type="ECO:0000313" key="9">
    <source>
        <dbReference type="EMBL" id="PWN29938.1"/>
    </source>
</evidence>
<evidence type="ECO:0000256" key="7">
    <source>
        <dbReference type="RuleBase" id="RU366011"/>
    </source>
</evidence>
<keyword evidence="2 7" id="KW-0575">Peroxidase</keyword>
<dbReference type="GO" id="GO:0008379">
    <property type="term" value="F:thioredoxin peroxidase activity"/>
    <property type="evidence" value="ECO:0007669"/>
    <property type="project" value="InterPro"/>
</dbReference>
<dbReference type="SUPFAM" id="SSF52833">
    <property type="entry name" value="Thioredoxin-like"/>
    <property type="match status" value="1"/>
</dbReference>
<evidence type="ECO:0000256" key="4">
    <source>
        <dbReference type="ARBA" id="ARBA00023002"/>
    </source>
</evidence>
<dbReference type="GO" id="GO:0034599">
    <property type="term" value="P:cellular response to oxidative stress"/>
    <property type="evidence" value="ECO:0007669"/>
    <property type="project" value="InterPro"/>
</dbReference>
<dbReference type="OrthoDB" id="1882547at2759"/>
<comment type="similarity">
    <text evidence="1 7">Belongs to the peroxiredoxin family. Prx5 subfamily.</text>
</comment>
<dbReference type="GO" id="GO:0005739">
    <property type="term" value="C:mitochondrion"/>
    <property type="evidence" value="ECO:0007669"/>
    <property type="project" value="TreeGrafter"/>
</dbReference>
<gene>
    <name evidence="9" type="ORF">BDZ90DRAFT_276454</name>
</gene>
<dbReference type="STRING" id="1569628.A0A316UYS5"/>
<organism evidence="9 10">
    <name type="scientific">Jaminaea rosea</name>
    <dbReference type="NCBI Taxonomy" id="1569628"/>
    <lineage>
        <taxon>Eukaryota</taxon>
        <taxon>Fungi</taxon>
        <taxon>Dikarya</taxon>
        <taxon>Basidiomycota</taxon>
        <taxon>Ustilaginomycotina</taxon>
        <taxon>Exobasidiomycetes</taxon>
        <taxon>Microstromatales</taxon>
        <taxon>Microstromatales incertae sedis</taxon>
        <taxon>Jaminaea</taxon>
    </lineage>
</organism>
<keyword evidence="4 7" id="KW-0560">Oxidoreductase</keyword>
<feature type="active site" description="Cysteine sulfenic acid (-SOH) intermediate" evidence="6">
    <location>
        <position position="63"/>
    </location>
</feature>
<protein>
    <submittedName>
        <fullName evidence="9">Redoxin</fullName>
    </submittedName>
</protein>
<dbReference type="GO" id="GO:0042744">
    <property type="term" value="P:hydrogen peroxide catabolic process"/>
    <property type="evidence" value="ECO:0007669"/>
    <property type="project" value="TreeGrafter"/>
</dbReference>
<dbReference type="PANTHER" id="PTHR10430">
    <property type="entry name" value="PEROXIREDOXIN"/>
    <property type="match status" value="1"/>
</dbReference>
<dbReference type="Gene3D" id="3.40.30.10">
    <property type="entry name" value="Glutaredoxin"/>
    <property type="match status" value="1"/>
</dbReference>
<evidence type="ECO:0000256" key="6">
    <source>
        <dbReference type="PIRSR" id="PIRSR637944-1"/>
    </source>
</evidence>
<keyword evidence="10" id="KW-1185">Reference proteome</keyword>
<name>A0A316UYS5_9BASI</name>
<comment type="function">
    <text evidence="7">Thiol-specific peroxidase that catalyzes the reduction of hydrogen peroxide and organic hydroperoxides to water and alcohols, respectively. Plays a role in cell protection against oxidative stress by detoxifying peroxides.</text>
</comment>
<dbReference type="GO" id="GO:0045454">
    <property type="term" value="P:cell redox homeostasis"/>
    <property type="evidence" value="ECO:0007669"/>
    <property type="project" value="TreeGrafter"/>
</dbReference>
<dbReference type="EMBL" id="KZ819662">
    <property type="protein sequence ID" value="PWN29938.1"/>
    <property type="molecule type" value="Genomic_DNA"/>
</dbReference>
<dbReference type="CDD" id="cd03013">
    <property type="entry name" value="PRX5_like"/>
    <property type="match status" value="1"/>
</dbReference>
<dbReference type="InterPro" id="IPR037944">
    <property type="entry name" value="PRX5-like"/>
</dbReference>
<sequence length="177" mass="18841">MASLVDKIANKVKDMQPAIKNGAELPAGHLLKENNPEQGSVDLGKLSGKNIIVGVPGAFTPPCSSHVPGYVSDVEKFQQKGIKDIYVVAVNDQFTVQAWKDKLGSKNDHVHFLADDTAAFTHAVGLGFDASGLLGGYRSQRYVAVVENNKVTALFVEQAPPDVKLTSSDAVLQALNA</sequence>
<reference evidence="9 10" key="1">
    <citation type="journal article" date="2018" name="Mol. Biol. Evol.">
        <title>Broad Genomic Sampling Reveals a Smut Pathogenic Ancestry of the Fungal Clade Ustilaginomycotina.</title>
        <authorList>
            <person name="Kijpornyongpan T."/>
            <person name="Mondo S.J."/>
            <person name="Barry K."/>
            <person name="Sandor L."/>
            <person name="Lee J."/>
            <person name="Lipzen A."/>
            <person name="Pangilinan J."/>
            <person name="LaButti K."/>
            <person name="Hainaut M."/>
            <person name="Henrissat B."/>
            <person name="Grigoriev I.V."/>
            <person name="Spatafora J.W."/>
            <person name="Aime M.C."/>
        </authorList>
    </citation>
    <scope>NUCLEOTIDE SEQUENCE [LARGE SCALE GENOMIC DNA]</scope>
    <source>
        <strain evidence="9 10">MCA 5214</strain>
    </source>
</reference>
<dbReference type="AlphaFoldDB" id="A0A316UYS5"/>
<evidence type="ECO:0000256" key="2">
    <source>
        <dbReference type="ARBA" id="ARBA00022559"/>
    </source>
</evidence>
<dbReference type="PROSITE" id="PS51352">
    <property type="entry name" value="THIOREDOXIN_2"/>
    <property type="match status" value="1"/>
</dbReference>
<evidence type="ECO:0000256" key="1">
    <source>
        <dbReference type="ARBA" id="ARBA00010505"/>
    </source>
</evidence>
<dbReference type="InterPro" id="IPR036249">
    <property type="entry name" value="Thioredoxin-like_sf"/>
</dbReference>
<evidence type="ECO:0000313" key="10">
    <source>
        <dbReference type="Proteomes" id="UP000245884"/>
    </source>
</evidence>
<dbReference type="GO" id="GO:0005829">
    <property type="term" value="C:cytosol"/>
    <property type="evidence" value="ECO:0007669"/>
    <property type="project" value="TreeGrafter"/>
</dbReference>
<evidence type="ECO:0000256" key="5">
    <source>
        <dbReference type="ARBA" id="ARBA00023284"/>
    </source>
</evidence>
<dbReference type="GO" id="GO:0005777">
    <property type="term" value="C:peroxisome"/>
    <property type="evidence" value="ECO:0007669"/>
    <property type="project" value="TreeGrafter"/>
</dbReference>
<keyword evidence="5 7" id="KW-0676">Redox-active center</keyword>
<dbReference type="Pfam" id="PF08534">
    <property type="entry name" value="Redoxin"/>
    <property type="match status" value="1"/>
</dbReference>
<dbReference type="GeneID" id="37030754"/>
<accession>A0A316UYS5</accession>
<evidence type="ECO:0000259" key="8">
    <source>
        <dbReference type="PROSITE" id="PS51352"/>
    </source>
</evidence>
<dbReference type="InterPro" id="IPR013740">
    <property type="entry name" value="Redoxin"/>
</dbReference>
<evidence type="ECO:0000256" key="3">
    <source>
        <dbReference type="ARBA" id="ARBA00022862"/>
    </source>
</evidence>
<keyword evidence="3 7" id="KW-0049">Antioxidant</keyword>